<evidence type="ECO:0000313" key="2">
    <source>
        <dbReference type="Proteomes" id="UP000612585"/>
    </source>
</evidence>
<accession>A0A8J3Z3N8</accession>
<dbReference type="InterPro" id="IPR024079">
    <property type="entry name" value="MetalloPept_cat_dom_sf"/>
</dbReference>
<protein>
    <recommendedName>
        <fullName evidence="3">Peptidase metallopeptidase domain-containing protein</fullName>
    </recommendedName>
</protein>
<dbReference type="EMBL" id="BOPG01000025">
    <property type="protein sequence ID" value="GIJ56729.1"/>
    <property type="molecule type" value="Genomic_DNA"/>
</dbReference>
<gene>
    <name evidence="1" type="ORF">Vau01_042450</name>
</gene>
<reference evidence="1" key="1">
    <citation type="submission" date="2021-01" db="EMBL/GenBank/DDBJ databases">
        <title>Whole genome shotgun sequence of Virgisporangium aurantiacum NBRC 16421.</title>
        <authorList>
            <person name="Komaki H."/>
            <person name="Tamura T."/>
        </authorList>
    </citation>
    <scope>NUCLEOTIDE SEQUENCE</scope>
    <source>
        <strain evidence="1">NBRC 16421</strain>
    </source>
</reference>
<evidence type="ECO:0000313" key="1">
    <source>
        <dbReference type="EMBL" id="GIJ56729.1"/>
    </source>
</evidence>
<keyword evidence="2" id="KW-1185">Reference proteome</keyword>
<evidence type="ECO:0008006" key="3">
    <source>
        <dbReference type="Google" id="ProtNLM"/>
    </source>
</evidence>
<dbReference type="Gene3D" id="3.40.390.10">
    <property type="entry name" value="Collagenase (Catalytic Domain)"/>
    <property type="match status" value="1"/>
</dbReference>
<dbReference type="AlphaFoldDB" id="A0A8J3Z3N8"/>
<dbReference type="Proteomes" id="UP000612585">
    <property type="component" value="Unassembled WGS sequence"/>
</dbReference>
<name>A0A8J3Z3N8_9ACTN</name>
<sequence length="361" mass="39462">MDPKMIEKLLDSDVVFDWIPEDVQATIDARDTWLADLPPDQAGLAFLVSDLQRWTPGTVVTVAFLGGSSTLHREIADATKEITDIANLTLDFGPNAAAGQFRTWTTDDAVYSADIRVSFDRAGNFSLVGTDSISESIGLPTQAVGGRPHQRTLNLGGFDVRKPVRWQGTTRHEFLHAVGFQHSHQNMRGPCEAEFRWEDDDGYVPTRDADGRFIPDADGRRPGVYTYASGFPNNWDRAKVDHNLRTRELPGLVAGPFDRASVMLYRFEALFYKSQPSPCAPTGNGINLSAGDARALRLLYPTIGADLATVAARSTALLNTIGAEARTDIGLEDASPNRSFAVDAARVLRQRIADLGRSSTV</sequence>
<proteinExistence type="predicted"/>
<organism evidence="1 2">
    <name type="scientific">Virgisporangium aurantiacum</name>
    <dbReference type="NCBI Taxonomy" id="175570"/>
    <lineage>
        <taxon>Bacteria</taxon>
        <taxon>Bacillati</taxon>
        <taxon>Actinomycetota</taxon>
        <taxon>Actinomycetes</taxon>
        <taxon>Micromonosporales</taxon>
        <taxon>Micromonosporaceae</taxon>
        <taxon>Virgisporangium</taxon>
    </lineage>
</organism>
<dbReference type="GO" id="GO:0008237">
    <property type="term" value="F:metallopeptidase activity"/>
    <property type="evidence" value="ECO:0007669"/>
    <property type="project" value="InterPro"/>
</dbReference>
<comment type="caution">
    <text evidence="1">The sequence shown here is derived from an EMBL/GenBank/DDBJ whole genome shotgun (WGS) entry which is preliminary data.</text>
</comment>
<dbReference type="SUPFAM" id="SSF55486">
    <property type="entry name" value="Metalloproteases ('zincins'), catalytic domain"/>
    <property type="match status" value="1"/>
</dbReference>